<evidence type="ECO:0000313" key="2">
    <source>
        <dbReference type="EMBL" id="GBG59392.1"/>
    </source>
</evidence>
<dbReference type="EMBL" id="BFEA01000004">
    <property type="protein sequence ID" value="GBG59392.1"/>
    <property type="molecule type" value="Genomic_DNA"/>
</dbReference>
<proteinExistence type="predicted"/>
<dbReference type="Gramene" id="GBG59392">
    <property type="protein sequence ID" value="GBG59392"/>
    <property type="gene ID" value="CBR_g38418"/>
</dbReference>
<keyword evidence="3" id="KW-1185">Reference proteome</keyword>
<dbReference type="SUPFAM" id="SSF56219">
    <property type="entry name" value="DNase I-like"/>
    <property type="match status" value="1"/>
</dbReference>
<dbReference type="InterPro" id="IPR036691">
    <property type="entry name" value="Endo/exonu/phosph_ase_sf"/>
</dbReference>
<evidence type="ECO:0008006" key="4">
    <source>
        <dbReference type="Google" id="ProtNLM"/>
    </source>
</evidence>
<organism evidence="2 3">
    <name type="scientific">Chara braunii</name>
    <name type="common">Braun's stonewort</name>
    <dbReference type="NCBI Taxonomy" id="69332"/>
    <lineage>
        <taxon>Eukaryota</taxon>
        <taxon>Viridiplantae</taxon>
        <taxon>Streptophyta</taxon>
        <taxon>Charophyceae</taxon>
        <taxon>Charales</taxon>
        <taxon>Characeae</taxon>
        <taxon>Chara</taxon>
    </lineage>
</organism>
<protein>
    <recommendedName>
        <fullName evidence="4">Endonuclease/exonuclease/phosphatase domain-containing protein</fullName>
    </recommendedName>
</protein>
<feature type="compositionally biased region" description="Basic and acidic residues" evidence="1">
    <location>
        <begin position="17"/>
        <end position="37"/>
    </location>
</feature>
<evidence type="ECO:0000313" key="3">
    <source>
        <dbReference type="Proteomes" id="UP000265515"/>
    </source>
</evidence>
<dbReference type="Proteomes" id="UP000265515">
    <property type="component" value="Unassembled WGS sequence"/>
</dbReference>
<comment type="caution">
    <text evidence="2">The sequence shown here is derived from an EMBL/GenBank/DDBJ whole genome shotgun (WGS) entry which is preliminary data.</text>
</comment>
<evidence type="ECO:0000256" key="1">
    <source>
        <dbReference type="SAM" id="MobiDB-lite"/>
    </source>
</evidence>
<dbReference type="Gene3D" id="3.60.10.10">
    <property type="entry name" value="Endonuclease/exonuclease/phosphatase"/>
    <property type="match status" value="1"/>
</dbReference>
<name>A0A388JNW0_CHABU</name>
<reference evidence="2 3" key="1">
    <citation type="journal article" date="2018" name="Cell">
        <title>The Chara Genome: Secondary Complexity and Implications for Plant Terrestrialization.</title>
        <authorList>
            <person name="Nishiyama T."/>
            <person name="Sakayama H."/>
            <person name="Vries J.D."/>
            <person name="Buschmann H."/>
            <person name="Saint-Marcoux D."/>
            <person name="Ullrich K.K."/>
            <person name="Haas F.B."/>
            <person name="Vanderstraeten L."/>
            <person name="Becker D."/>
            <person name="Lang D."/>
            <person name="Vosolsobe S."/>
            <person name="Rombauts S."/>
            <person name="Wilhelmsson P.K.I."/>
            <person name="Janitza P."/>
            <person name="Kern R."/>
            <person name="Heyl A."/>
            <person name="Rumpler F."/>
            <person name="Villalobos L.I.A.C."/>
            <person name="Clay J.M."/>
            <person name="Skokan R."/>
            <person name="Toyoda A."/>
            <person name="Suzuki Y."/>
            <person name="Kagoshima H."/>
            <person name="Schijlen E."/>
            <person name="Tajeshwar N."/>
            <person name="Catarino B."/>
            <person name="Hetherington A.J."/>
            <person name="Saltykova A."/>
            <person name="Bonnot C."/>
            <person name="Breuninger H."/>
            <person name="Symeonidi A."/>
            <person name="Radhakrishnan G.V."/>
            <person name="Van Nieuwerburgh F."/>
            <person name="Deforce D."/>
            <person name="Chang C."/>
            <person name="Karol K.G."/>
            <person name="Hedrich R."/>
            <person name="Ulvskov P."/>
            <person name="Glockner G."/>
            <person name="Delwiche C.F."/>
            <person name="Petrasek J."/>
            <person name="Van de Peer Y."/>
            <person name="Friml J."/>
            <person name="Beilby M."/>
            <person name="Dolan L."/>
            <person name="Kohara Y."/>
            <person name="Sugano S."/>
            <person name="Fujiyama A."/>
            <person name="Delaux P.-M."/>
            <person name="Quint M."/>
            <person name="TheiBen G."/>
            <person name="Hagemann M."/>
            <person name="Harholt J."/>
            <person name="Dunand C."/>
            <person name="Zachgo S."/>
            <person name="Langdale J."/>
            <person name="Maumus F."/>
            <person name="Straeten D.V.D."/>
            <person name="Gould S.B."/>
            <person name="Rensing S.A."/>
        </authorList>
    </citation>
    <scope>NUCLEOTIDE SEQUENCE [LARGE SCALE GENOMIC DNA]</scope>
    <source>
        <strain evidence="2 3">S276</strain>
    </source>
</reference>
<feature type="region of interest" description="Disordered" evidence="1">
    <location>
        <begin position="1"/>
        <end position="71"/>
    </location>
</feature>
<accession>A0A388JNW0</accession>
<gene>
    <name evidence="2" type="ORF">CBR_g38418</name>
</gene>
<dbReference type="AlphaFoldDB" id="A0A388JNW0"/>
<sequence>MSCSDHEQEGASDSTDTSDRSKTDISKTSQKMDRGTDEQEGEVEERGGGGEQEEEQHLMHEEPSAEGGAQQDIEDSVGAGRVENREQQDPLKELVRQERAETGSKAILEGWGSAMSALSSYDSLRKVSRLEKVRQKQIDVIGWQETKLDGDKIAEPVLWWKSHQVWTPARGTKRGVCILVYPISEGKFKTDTLTQGATVTVYGPTETGLRCRMWEQLQTLTRDLNKIILAGDFNSVVDIPLDSAIARHAGTDSFTLRNAMMRQGGC</sequence>